<proteinExistence type="predicted"/>
<sequence>MADNKIFFSYSRDNSEFVIELAKELREAGATIWLDQLDIKPGTRWDRSIEEALKSSNTLLVILSKSSVESHNVMDEVSYALEEGRTVVPVLLEECEIPFRLRRLQYADFTQGNEKGIQTLIKSLNLESDVANKLVDIAAEAESTKKADNKPKPAPEKPKEEPKSKAKADPIVAPLEEPKVVTHKPEPPKKTSTPPTPAKKSNSKIVPAILGALVVGALIYFVPKLMNGDEAAVTEDSSNVENTETPTISPPESGGTNTSITEEEPEEPAVDEASIAWKLAKEQNEIEGYLFYLNKYPDMDEARKMDFEGSIKALYSKEGYIQYSQSNGVSYFEKVYPQNTPSVPPIEGYLIKIDQSRNVKGGAYGTSGFNRRLGVLEKDDYAIIKEVIPSGTAYWVKISY</sequence>
<dbReference type="RefSeq" id="WP_168552528.1">
    <property type="nucleotide sequence ID" value="NZ_JAAWWL010000002.1"/>
</dbReference>
<dbReference type="InterPro" id="IPR000157">
    <property type="entry name" value="TIR_dom"/>
</dbReference>
<dbReference type="Gene3D" id="3.40.50.10140">
    <property type="entry name" value="Toll/interleukin-1 receptor homology (TIR) domain"/>
    <property type="match status" value="1"/>
</dbReference>
<keyword evidence="4" id="KW-1185">Reference proteome</keyword>
<dbReference type="InterPro" id="IPR035897">
    <property type="entry name" value="Toll_tir_struct_dom_sf"/>
</dbReference>
<feature type="compositionally biased region" description="Acidic residues" evidence="1">
    <location>
        <begin position="261"/>
        <end position="270"/>
    </location>
</feature>
<evidence type="ECO:0000313" key="3">
    <source>
        <dbReference type="EMBL" id="NKI32317.1"/>
    </source>
</evidence>
<evidence type="ECO:0000259" key="2">
    <source>
        <dbReference type="PROSITE" id="PS50104"/>
    </source>
</evidence>
<feature type="region of interest" description="Disordered" evidence="1">
    <location>
        <begin position="233"/>
        <end position="270"/>
    </location>
</feature>
<feature type="compositionally biased region" description="Polar residues" evidence="1">
    <location>
        <begin position="235"/>
        <end position="247"/>
    </location>
</feature>
<feature type="domain" description="TIR" evidence="2">
    <location>
        <begin position="2"/>
        <end position="124"/>
    </location>
</feature>
<evidence type="ECO:0000313" key="4">
    <source>
        <dbReference type="Proteomes" id="UP000718451"/>
    </source>
</evidence>
<keyword evidence="3" id="KW-0675">Receptor</keyword>
<name>A0ABX1GQV1_9FLAO</name>
<reference evidence="3 4" key="1">
    <citation type="submission" date="2020-04" db="EMBL/GenBank/DDBJ databases">
        <authorList>
            <person name="Yoon J."/>
        </authorList>
    </citation>
    <scope>NUCLEOTIDE SEQUENCE [LARGE SCALE GENOMIC DNA]</scope>
    <source>
        <strain evidence="3 4">DJ-13</strain>
    </source>
</reference>
<dbReference type="SMART" id="SM00255">
    <property type="entry name" value="TIR"/>
    <property type="match status" value="1"/>
</dbReference>
<gene>
    <name evidence="3" type="ORF">HCU67_10215</name>
</gene>
<accession>A0ABX1GQV1</accession>
<feature type="compositionally biased region" description="Low complexity" evidence="1">
    <location>
        <begin position="190"/>
        <end position="202"/>
    </location>
</feature>
<feature type="region of interest" description="Disordered" evidence="1">
    <location>
        <begin position="142"/>
        <end position="202"/>
    </location>
</feature>
<evidence type="ECO:0000256" key="1">
    <source>
        <dbReference type="SAM" id="MobiDB-lite"/>
    </source>
</evidence>
<comment type="caution">
    <text evidence="3">The sequence shown here is derived from an EMBL/GenBank/DDBJ whole genome shotgun (WGS) entry which is preliminary data.</text>
</comment>
<dbReference type="PANTHER" id="PTHR16253">
    <property type="entry name" value="TETRATRICOPEPTIDE REPEAT PROTEIN 22"/>
    <property type="match status" value="1"/>
</dbReference>
<dbReference type="SUPFAM" id="SSF52200">
    <property type="entry name" value="Toll/Interleukin receptor TIR domain"/>
    <property type="match status" value="1"/>
</dbReference>
<dbReference type="Proteomes" id="UP000718451">
    <property type="component" value="Unassembled WGS sequence"/>
</dbReference>
<organism evidence="3 4">
    <name type="scientific">Croceivirga thetidis</name>
    <dbReference type="NCBI Taxonomy" id="2721623"/>
    <lineage>
        <taxon>Bacteria</taxon>
        <taxon>Pseudomonadati</taxon>
        <taxon>Bacteroidota</taxon>
        <taxon>Flavobacteriia</taxon>
        <taxon>Flavobacteriales</taxon>
        <taxon>Flavobacteriaceae</taxon>
        <taxon>Croceivirga</taxon>
    </lineage>
</organism>
<feature type="compositionally biased region" description="Basic and acidic residues" evidence="1">
    <location>
        <begin position="142"/>
        <end position="168"/>
    </location>
</feature>
<dbReference type="InterPro" id="IPR042342">
    <property type="entry name" value="TTC22"/>
</dbReference>
<dbReference type="PROSITE" id="PS50104">
    <property type="entry name" value="TIR"/>
    <property type="match status" value="1"/>
</dbReference>
<dbReference type="PANTHER" id="PTHR16253:SF0">
    <property type="entry name" value="TETRATRICOPEPTIDE REPEAT PROTEIN 22"/>
    <property type="match status" value="1"/>
</dbReference>
<dbReference type="EMBL" id="JAAWWL010000002">
    <property type="protein sequence ID" value="NKI32317.1"/>
    <property type="molecule type" value="Genomic_DNA"/>
</dbReference>
<feature type="compositionally biased region" description="Basic and acidic residues" evidence="1">
    <location>
        <begin position="176"/>
        <end position="189"/>
    </location>
</feature>
<dbReference type="Pfam" id="PF13676">
    <property type="entry name" value="TIR_2"/>
    <property type="match status" value="1"/>
</dbReference>
<protein>
    <submittedName>
        <fullName evidence="3">Toll/interleukin-1 receptor domain-containing protein</fullName>
    </submittedName>
</protein>